<dbReference type="InterPro" id="IPR020846">
    <property type="entry name" value="MFS_dom"/>
</dbReference>
<dbReference type="GeneID" id="68357882"/>
<evidence type="ECO:0000256" key="7">
    <source>
        <dbReference type="ARBA" id="ARBA00023180"/>
    </source>
</evidence>
<evidence type="ECO:0000256" key="8">
    <source>
        <dbReference type="ARBA" id="ARBA00038459"/>
    </source>
</evidence>
<reference evidence="11" key="1">
    <citation type="submission" date="2021-09" db="EMBL/GenBank/DDBJ databases">
        <title>A high-quality genome of the endoparasitic fungus Hirsutella rhossiliensis with a comparison of Hirsutella genomes reveals transposable elements contributing to genome size variation.</title>
        <authorList>
            <person name="Lin R."/>
            <person name="Jiao Y."/>
            <person name="Sun X."/>
            <person name="Ling J."/>
            <person name="Xie B."/>
            <person name="Cheng X."/>
        </authorList>
    </citation>
    <scope>NUCLEOTIDE SEQUENCE</scope>
    <source>
        <strain evidence="11">HR02</strain>
    </source>
</reference>
<keyword evidence="2" id="KW-0813">Transport</keyword>
<sequence>MIPQQKADRLSQPDFCWSYMARPSFLRTVFNDALLTPEVLDHSYAGGGSVVDPFICEFVPNDPQNPQAWRALRRWTICIAAAGTTFVVSFCSSTYTGAEAGLAAEFGVSEAIVNLGLALFLVGYIIGPLIWGPMSEVYGRRNLMIGTLALLTAFNIGAAEANDMPTLLVCRFLGSIFGSSPMTNAGGAVADLFSAAERGVPVAVFAAGPFMGPVLGPIVGGFAGDYAGWRWVMRVMAIVSGVLWVLGTLLIPETYAPVILERRAKALEKATGNIFRTRLQMSGSRPTLARSIRIALSRPWALLCREPIVTIMSIYMALVYGTLYMMFGAFPIVYQKNRGWSAGEGGLAFLGLAVGIVVAIGLIIPDDVYRFKKIEREAIARNELGAAPEARLPPGIVGSVMMPISLFWFAWTNGPDDHYIVSIIASVPFGAGMLLVFFSLTQYLVDSYTIYAASVIAGSGIVRSLFGAAFPMFTTKMYEDLGIHWASSVPAFLSLACVPFPLLFHRYGARIRERCKYSRQAAEALAKIKLHETVTASDSRDEAKLRQGPLEA</sequence>
<dbReference type="PANTHER" id="PTHR23502:SF186">
    <property type="entry name" value="MAJOR FACILITATOR SUPERFAMILY (MFS) PROFILE DOMAIN-CONTAINING PROTEIN"/>
    <property type="match status" value="1"/>
</dbReference>
<dbReference type="InterPro" id="IPR036259">
    <property type="entry name" value="MFS_trans_sf"/>
</dbReference>
<evidence type="ECO:0000256" key="4">
    <source>
        <dbReference type="ARBA" id="ARBA00022692"/>
    </source>
</evidence>
<accession>A0A9P8MQV2</accession>
<dbReference type="Gene3D" id="1.20.1250.20">
    <property type="entry name" value="MFS general substrate transporter like domains"/>
    <property type="match status" value="1"/>
</dbReference>
<dbReference type="AlphaFoldDB" id="A0A9P8MQV2"/>
<organism evidence="11 12">
    <name type="scientific">Hirsutella rhossiliensis</name>
    <dbReference type="NCBI Taxonomy" id="111463"/>
    <lineage>
        <taxon>Eukaryota</taxon>
        <taxon>Fungi</taxon>
        <taxon>Dikarya</taxon>
        <taxon>Ascomycota</taxon>
        <taxon>Pezizomycotina</taxon>
        <taxon>Sordariomycetes</taxon>
        <taxon>Hypocreomycetidae</taxon>
        <taxon>Hypocreales</taxon>
        <taxon>Ophiocordycipitaceae</taxon>
        <taxon>Hirsutella</taxon>
    </lineage>
</organism>
<evidence type="ECO:0000256" key="5">
    <source>
        <dbReference type="ARBA" id="ARBA00022989"/>
    </source>
</evidence>
<keyword evidence="4 9" id="KW-0812">Transmembrane</keyword>
<dbReference type="EMBL" id="JAIZPD010000010">
    <property type="protein sequence ID" value="KAH0960598.1"/>
    <property type="molecule type" value="Genomic_DNA"/>
</dbReference>
<keyword evidence="6 9" id="KW-0472">Membrane</keyword>
<evidence type="ECO:0000256" key="6">
    <source>
        <dbReference type="ARBA" id="ARBA00023136"/>
    </source>
</evidence>
<evidence type="ECO:0000313" key="11">
    <source>
        <dbReference type="EMBL" id="KAH0960598.1"/>
    </source>
</evidence>
<dbReference type="Proteomes" id="UP000824596">
    <property type="component" value="Unassembled WGS sequence"/>
</dbReference>
<feature type="transmembrane region" description="Helical" evidence="9">
    <location>
        <begin position="111"/>
        <end position="131"/>
    </location>
</feature>
<protein>
    <submittedName>
        <fullName evidence="11">Major facilitator superfamily domain-containing protein</fullName>
    </submittedName>
</protein>
<evidence type="ECO:0000313" key="12">
    <source>
        <dbReference type="Proteomes" id="UP000824596"/>
    </source>
</evidence>
<feature type="transmembrane region" description="Helical" evidence="9">
    <location>
        <begin position="231"/>
        <end position="252"/>
    </location>
</feature>
<dbReference type="SUPFAM" id="SSF103473">
    <property type="entry name" value="MFS general substrate transporter"/>
    <property type="match status" value="1"/>
</dbReference>
<dbReference type="GO" id="GO:0005886">
    <property type="term" value="C:plasma membrane"/>
    <property type="evidence" value="ECO:0007669"/>
    <property type="project" value="UniProtKB-SubCell"/>
</dbReference>
<evidence type="ECO:0000259" key="10">
    <source>
        <dbReference type="PROSITE" id="PS50850"/>
    </source>
</evidence>
<feature type="domain" description="Major facilitator superfamily (MFS) profile" evidence="10">
    <location>
        <begin position="77"/>
        <end position="514"/>
    </location>
</feature>
<evidence type="ECO:0000256" key="1">
    <source>
        <dbReference type="ARBA" id="ARBA00004651"/>
    </source>
</evidence>
<evidence type="ECO:0000256" key="9">
    <source>
        <dbReference type="SAM" id="Phobius"/>
    </source>
</evidence>
<dbReference type="InterPro" id="IPR011701">
    <property type="entry name" value="MFS"/>
</dbReference>
<feature type="transmembrane region" description="Helical" evidence="9">
    <location>
        <begin position="75"/>
        <end position="96"/>
    </location>
</feature>
<dbReference type="OrthoDB" id="446368at2759"/>
<dbReference type="RefSeq" id="XP_044718111.1">
    <property type="nucleotide sequence ID" value="XM_044867224.1"/>
</dbReference>
<keyword evidence="5 9" id="KW-1133">Transmembrane helix</keyword>
<keyword evidence="3" id="KW-1003">Cell membrane</keyword>
<dbReference type="GO" id="GO:0022857">
    <property type="term" value="F:transmembrane transporter activity"/>
    <property type="evidence" value="ECO:0007669"/>
    <property type="project" value="InterPro"/>
</dbReference>
<feature type="transmembrane region" description="Helical" evidence="9">
    <location>
        <begin position="450"/>
        <end position="470"/>
    </location>
</feature>
<feature type="transmembrane region" description="Helical" evidence="9">
    <location>
        <begin position="390"/>
        <end position="412"/>
    </location>
</feature>
<keyword evidence="7" id="KW-0325">Glycoprotein</keyword>
<feature type="transmembrane region" description="Helical" evidence="9">
    <location>
        <begin position="308"/>
        <end position="334"/>
    </location>
</feature>
<evidence type="ECO:0000256" key="2">
    <source>
        <dbReference type="ARBA" id="ARBA00022448"/>
    </source>
</evidence>
<dbReference type="FunFam" id="1.20.1250.20:FF:000011">
    <property type="entry name" value="MFS multidrug transporter, putative"/>
    <property type="match status" value="1"/>
</dbReference>
<keyword evidence="12" id="KW-1185">Reference proteome</keyword>
<feature type="transmembrane region" description="Helical" evidence="9">
    <location>
        <begin position="418"/>
        <end position="438"/>
    </location>
</feature>
<evidence type="ECO:0000256" key="3">
    <source>
        <dbReference type="ARBA" id="ARBA00022475"/>
    </source>
</evidence>
<dbReference type="Pfam" id="PF07690">
    <property type="entry name" value="MFS_1"/>
    <property type="match status" value="1"/>
</dbReference>
<comment type="caution">
    <text evidence="11">The sequence shown here is derived from an EMBL/GenBank/DDBJ whole genome shotgun (WGS) entry which is preliminary data.</text>
</comment>
<comment type="similarity">
    <text evidence="8">Belongs to the major facilitator superfamily. DHA1 family. Polyamines/proton antiporter (TC 2.A.1.2.16) subfamily.</text>
</comment>
<feature type="transmembrane region" description="Helical" evidence="9">
    <location>
        <begin position="482"/>
        <end position="504"/>
    </location>
</feature>
<feature type="transmembrane region" description="Helical" evidence="9">
    <location>
        <begin position="346"/>
        <end position="369"/>
    </location>
</feature>
<dbReference type="PROSITE" id="PS50850">
    <property type="entry name" value="MFS"/>
    <property type="match status" value="1"/>
</dbReference>
<proteinExistence type="inferred from homology"/>
<name>A0A9P8MQV2_9HYPO</name>
<dbReference type="PANTHER" id="PTHR23502">
    <property type="entry name" value="MAJOR FACILITATOR SUPERFAMILY"/>
    <property type="match status" value="1"/>
</dbReference>
<dbReference type="CDD" id="cd17323">
    <property type="entry name" value="MFS_Tpo1_MDR_like"/>
    <property type="match status" value="1"/>
</dbReference>
<gene>
    <name evidence="11" type="ORF">HRG_08753</name>
</gene>
<comment type="subcellular location">
    <subcellularLocation>
        <location evidence="1">Cell membrane</location>
        <topology evidence="1">Multi-pass membrane protein</topology>
    </subcellularLocation>
</comment>